<dbReference type="Proteomes" id="UP000001542">
    <property type="component" value="Unassembled WGS sequence"/>
</dbReference>
<evidence type="ECO:0000313" key="2">
    <source>
        <dbReference type="Proteomes" id="UP000001542"/>
    </source>
</evidence>
<dbReference type="OrthoDB" id="10261052at2759"/>
<name>A2DZ63_TRIV3</name>
<evidence type="ECO:0000313" key="1">
    <source>
        <dbReference type="EMBL" id="EAY14339.1"/>
    </source>
</evidence>
<reference evidence="1" key="1">
    <citation type="submission" date="2006-10" db="EMBL/GenBank/DDBJ databases">
        <authorList>
            <person name="Amadeo P."/>
            <person name="Zhao Q."/>
            <person name="Wortman J."/>
            <person name="Fraser-Liggett C."/>
            <person name="Carlton J."/>
        </authorList>
    </citation>
    <scope>NUCLEOTIDE SEQUENCE</scope>
    <source>
        <strain evidence="1">G3</strain>
    </source>
</reference>
<gene>
    <name evidence="1" type="ORF">TVAG_026600</name>
</gene>
<dbReference type="VEuPathDB" id="TrichDB:TVAGG3_0505100"/>
<dbReference type="VEuPathDB" id="TrichDB:TVAG_026600"/>
<protein>
    <submittedName>
        <fullName evidence="1">Uncharacterized protein</fullName>
    </submittedName>
</protein>
<proteinExistence type="predicted"/>
<dbReference type="EMBL" id="DS113272">
    <property type="protein sequence ID" value="EAY14339.1"/>
    <property type="molecule type" value="Genomic_DNA"/>
</dbReference>
<dbReference type="KEGG" id="tva:4772327"/>
<dbReference type="AlphaFoldDB" id="A2DZ63"/>
<dbReference type="RefSeq" id="XP_001326562.1">
    <property type="nucleotide sequence ID" value="XM_001326527.1"/>
</dbReference>
<organism evidence="1 2">
    <name type="scientific">Trichomonas vaginalis (strain ATCC PRA-98 / G3)</name>
    <dbReference type="NCBI Taxonomy" id="412133"/>
    <lineage>
        <taxon>Eukaryota</taxon>
        <taxon>Metamonada</taxon>
        <taxon>Parabasalia</taxon>
        <taxon>Trichomonadida</taxon>
        <taxon>Trichomonadidae</taxon>
        <taxon>Trichomonas</taxon>
    </lineage>
</organism>
<sequence length="246" mass="26909">MLRSVCISSRGGFVLFSADFEGNGKNIHSISGLLTALTDISKRSVGCPVSYVLMKNLAITIVQSEETGIKVILFHDAAYFRVLAHRIATEIMKAFTEKFPPSTYNGNDSSIFRHFNSSLGPAIRNASFFILHSLIERLRGAIQFAVVLIDGDAAFTYPSNANSLSVAANSQALQFSLSEIAGITDDQPYELIIEGVQIFTHVVLFGTAVVFLQIRADYHSTKVVADLTETLDMLRLCFQTSEGLMA</sequence>
<reference evidence="1" key="2">
    <citation type="journal article" date="2007" name="Science">
        <title>Draft genome sequence of the sexually transmitted pathogen Trichomonas vaginalis.</title>
        <authorList>
            <person name="Carlton J.M."/>
            <person name="Hirt R.P."/>
            <person name="Silva J.C."/>
            <person name="Delcher A.L."/>
            <person name="Schatz M."/>
            <person name="Zhao Q."/>
            <person name="Wortman J.R."/>
            <person name="Bidwell S.L."/>
            <person name="Alsmark U.C.M."/>
            <person name="Besteiro S."/>
            <person name="Sicheritz-Ponten T."/>
            <person name="Noel C.J."/>
            <person name="Dacks J.B."/>
            <person name="Foster P.G."/>
            <person name="Simillion C."/>
            <person name="Van de Peer Y."/>
            <person name="Miranda-Saavedra D."/>
            <person name="Barton G.J."/>
            <person name="Westrop G.D."/>
            <person name="Mueller S."/>
            <person name="Dessi D."/>
            <person name="Fiori P.L."/>
            <person name="Ren Q."/>
            <person name="Paulsen I."/>
            <person name="Zhang H."/>
            <person name="Bastida-Corcuera F.D."/>
            <person name="Simoes-Barbosa A."/>
            <person name="Brown M.T."/>
            <person name="Hayes R.D."/>
            <person name="Mukherjee M."/>
            <person name="Okumura C.Y."/>
            <person name="Schneider R."/>
            <person name="Smith A.J."/>
            <person name="Vanacova S."/>
            <person name="Villalvazo M."/>
            <person name="Haas B.J."/>
            <person name="Pertea M."/>
            <person name="Feldblyum T.V."/>
            <person name="Utterback T.R."/>
            <person name="Shu C.L."/>
            <person name="Osoegawa K."/>
            <person name="de Jong P.J."/>
            <person name="Hrdy I."/>
            <person name="Horvathova L."/>
            <person name="Zubacova Z."/>
            <person name="Dolezal P."/>
            <person name="Malik S.B."/>
            <person name="Logsdon J.M. Jr."/>
            <person name="Henze K."/>
            <person name="Gupta A."/>
            <person name="Wang C.C."/>
            <person name="Dunne R.L."/>
            <person name="Upcroft J.A."/>
            <person name="Upcroft P."/>
            <person name="White O."/>
            <person name="Salzberg S.L."/>
            <person name="Tang P."/>
            <person name="Chiu C.-H."/>
            <person name="Lee Y.-S."/>
            <person name="Embley T.M."/>
            <person name="Coombs G.H."/>
            <person name="Mottram J.C."/>
            <person name="Tachezy J."/>
            <person name="Fraser-Liggett C.M."/>
            <person name="Johnson P.J."/>
        </authorList>
    </citation>
    <scope>NUCLEOTIDE SEQUENCE [LARGE SCALE GENOMIC DNA]</scope>
    <source>
        <strain evidence="1">G3</strain>
    </source>
</reference>
<keyword evidence="2" id="KW-1185">Reference proteome</keyword>
<accession>A2DZ63</accession>
<dbReference type="InParanoid" id="A2DZ63"/>